<dbReference type="SUPFAM" id="SSF51445">
    <property type="entry name" value="(Trans)glycosidases"/>
    <property type="match status" value="1"/>
</dbReference>
<keyword evidence="1" id="KW-0378">Hydrolase</keyword>
<evidence type="ECO:0000313" key="2">
    <source>
        <dbReference type="Proteomes" id="UP000184436"/>
    </source>
</evidence>
<name>A0A1M4Y396_9BACE</name>
<dbReference type="EMBL" id="FQVD01000009">
    <property type="protein sequence ID" value="SHF00160.1"/>
    <property type="molecule type" value="Genomic_DNA"/>
</dbReference>
<evidence type="ECO:0000313" key="1">
    <source>
        <dbReference type="EMBL" id="SHF00160.1"/>
    </source>
</evidence>
<dbReference type="GO" id="GO:0004553">
    <property type="term" value="F:hydrolase activity, hydrolyzing O-glycosyl compounds"/>
    <property type="evidence" value="ECO:0007669"/>
    <property type="project" value="TreeGrafter"/>
</dbReference>
<dbReference type="AlphaFoldDB" id="A0A1M4Y396"/>
<dbReference type="STRING" id="871325.SAMN05444349_109100"/>
<dbReference type="InterPro" id="IPR051923">
    <property type="entry name" value="Glycosyl_Hydrolase_39"/>
</dbReference>
<dbReference type="Proteomes" id="UP000184436">
    <property type="component" value="Unassembled WGS sequence"/>
</dbReference>
<dbReference type="Gene3D" id="3.20.20.80">
    <property type="entry name" value="Glycosidases"/>
    <property type="match status" value="1"/>
</dbReference>
<organism evidence="1 2">
    <name type="scientific">Bacteroides faecichinchillae</name>
    <dbReference type="NCBI Taxonomy" id="871325"/>
    <lineage>
        <taxon>Bacteria</taxon>
        <taxon>Pseudomonadati</taxon>
        <taxon>Bacteroidota</taxon>
        <taxon>Bacteroidia</taxon>
        <taxon>Bacteroidales</taxon>
        <taxon>Bacteroidaceae</taxon>
        <taxon>Bacteroides</taxon>
    </lineage>
</organism>
<dbReference type="PANTHER" id="PTHR12631:SF10">
    <property type="entry name" value="BETA-XYLOSIDASE-LIKE PROTEIN-RELATED"/>
    <property type="match status" value="1"/>
</dbReference>
<gene>
    <name evidence="1" type="ORF">SAMN05444349_109100</name>
</gene>
<protein>
    <submittedName>
        <fullName evidence="1">Glycosyl hydrolase catalytic core</fullName>
    </submittedName>
</protein>
<dbReference type="PANTHER" id="PTHR12631">
    <property type="entry name" value="ALPHA-L-IDURONIDASE"/>
    <property type="match status" value="1"/>
</dbReference>
<reference evidence="1 2" key="1">
    <citation type="submission" date="2016-11" db="EMBL/GenBank/DDBJ databases">
        <authorList>
            <person name="Jaros S."/>
            <person name="Januszkiewicz K."/>
            <person name="Wedrychowicz H."/>
        </authorList>
    </citation>
    <scope>NUCLEOTIDE SEQUENCE [LARGE SCALE GENOMIC DNA]</scope>
    <source>
        <strain evidence="1 2">DSM 26883</strain>
    </source>
</reference>
<dbReference type="InterPro" id="IPR017853">
    <property type="entry name" value="GH"/>
</dbReference>
<accession>A0A1M4Y396</accession>
<keyword evidence="2" id="KW-1185">Reference proteome</keyword>
<proteinExistence type="predicted"/>
<sequence length="566" mass="65683">MVTYEVFCNFELIMCNQSKLNMRNTKFRIEVILLKLFTFILCSAMTPTQMQEKDQIPIKITFDQPGALYHVKEKGTAFIQVPDSYQEVIVELLDTDRKVLTRKPFSIEKKEHSPIHYPLKQKDLGYYTLKVIAVSGIKTDTIEGGFGVIPNVTLTKKDWDSPFGICGHFTRYDYKKWKIAAVQQKLGIAWVRDESNWKKVIEDGLKSDPDLDYLDSHHICWLNLFGYVDSFNGVQNKKGIWTWDNDISILKKYVELTKGHFPIFESQNEPNNFGGWSKRWPHPEGQQWRPQGWGKPFADLIKQMGDSIREVDPSIQLMWQGEGEWIEYFVNERGAAPYIDVVAIHPYVNDKIYPETEKFASGFYNENKNKLKELKVSTEMWVTEVGWTTYTSDGKPNHYVPVTEYEQAAYLVRTYLSHLYYGAKKVFWYEIADEPFGAYNPEAFFGILRFNESLSVKPSAVAYSNMIHNYRYATPIGKYTGSTYGFAYDNKGKTQMCLWIEKGHSEETLHLQHTKKIIVTDIFGRMQLFKVVDGKVTISVGYLPVTITGIDKKDFKKLYIPRMIVE</sequence>